<protein>
    <submittedName>
        <fullName evidence="1">Uncharacterized protein</fullName>
    </submittedName>
</protein>
<evidence type="ECO:0000313" key="1">
    <source>
        <dbReference type="EMBL" id="OZG56051.1"/>
    </source>
</evidence>
<evidence type="ECO:0000313" key="2">
    <source>
        <dbReference type="Proteomes" id="UP000228976"/>
    </source>
</evidence>
<dbReference type="RefSeq" id="WP_094689619.1">
    <property type="nucleotide sequence ID" value="NZ_JACBYZ010000001.1"/>
</dbReference>
<comment type="caution">
    <text evidence="1">The sequence shown here is derived from an EMBL/GenBank/DDBJ whole genome shotgun (WGS) entry which is preliminary data.</text>
</comment>
<accession>A0A261FA75</accession>
<sequence length="191" mass="20855">MDSLEKPIHDHLITIATLLKPAWLICYHLAHQPGSQLLAAHSGGVHDGLPLNAGLWDQLEEVESLVRLAGYATGVKSAAYARVPDLARLVSSRAEQLASMADCREWERDLATAARVVAGACVENRVDRQQWYAVRVAWQPEQVATLVTQLTGNPVSSSMVRNLKRRGHISVSEGKACLGDVVTALEHHGRQ</sequence>
<organism evidence="1 2">
    <name type="scientific">Aeriscardovia aeriphila</name>
    <dbReference type="NCBI Taxonomy" id="218139"/>
    <lineage>
        <taxon>Bacteria</taxon>
        <taxon>Bacillati</taxon>
        <taxon>Actinomycetota</taxon>
        <taxon>Actinomycetes</taxon>
        <taxon>Bifidobacteriales</taxon>
        <taxon>Bifidobacteriaceae</taxon>
        <taxon>Aeriscardovia</taxon>
    </lineage>
</organism>
<proteinExistence type="predicted"/>
<gene>
    <name evidence="1" type="ORF">AEAE_0539</name>
</gene>
<dbReference type="EMBL" id="MWWU01000002">
    <property type="protein sequence ID" value="OZG56051.1"/>
    <property type="molecule type" value="Genomic_DNA"/>
</dbReference>
<name>A0A261FA75_9BIFI</name>
<keyword evidence="2" id="KW-1185">Reference proteome</keyword>
<dbReference type="AlphaFoldDB" id="A0A261FA75"/>
<dbReference type="Proteomes" id="UP000228976">
    <property type="component" value="Unassembled WGS sequence"/>
</dbReference>
<reference evidence="1 2" key="1">
    <citation type="journal article" date="2017" name="BMC Genomics">
        <title>Comparative genomic and phylogenomic analyses of the Bifidobacteriaceae family.</title>
        <authorList>
            <person name="Lugli G.A."/>
            <person name="Milani C."/>
            <person name="Turroni F."/>
            <person name="Duranti S."/>
            <person name="Mancabelli L."/>
            <person name="Mangifesta M."/>
            <person name="Ferrario C."/>
            <person name="Modesto M."/>
            <person name="Mattarelli P."/>
            <person name="Jiri K."/>
            <person name="van Sinderen D."/>
            <person name="Ventura M."/>
        </authorList>
    </citation>
    <scope>NUCLEOTIDE SEQUENCE [LARGE SCALE GENOMIC DNA]</scope>
    <source>
        <strain evidence="1 2">LMG 21773</strain>
    </source>
</reference>